<dbReference type="SUPFAM" id="SSF74650">
    <property type="entry name" value="Galactose mutarotase-like"/>
    <property type="match status" value="1"/>
</dbReference>
<proteinExistence type="inferred from homology"/>
<evidence type="ECO:0000256" key="2">
    <source>
        <dbReference type="ARBA" id="ARBA00023235"/>
    </source>
</evidence>
<dbReference type="InterPro" id="IPR047215">
    <property type="entry name" value="Galactose_mutarotase-like"/>
</dbReference>
<gene>
    <name evidence="4" type="ORF">SAMN04488044_2953</name>
</gene>
<name>A0A1M5UTL6_9RHOB</name>
<sequence>MWWSAPIARASPPAAFQKDINVTELTSVTLSCDGAHVTLINYGAITADWRIDVDGTATPMILGYQDLNDYPRSPYYFGAIVGRVSNRIGGGRFALPDGTIAKLATNEGATTLHGGPNGLGSVYWSLSKTAEDRAELTYRSEDGEGGFPGCVDVKVVVTLTEKSLAYDMSATVDRPTPISLAQHNYYNFGGTADIWDYRLKMPSHQVLEQSDIGVSTGNIVDTTGSIEDFRAGQSMAAFKETGLDGHFVFDANALEADDLPTVAEMRAPNGLGLRVFSDQLGAQIYTAHGLDSVPGGLNGQTYGRGAGLCVEPQGHPNAVNIAAFPSVMATPDAPYRQVLRLEVLQLEDA</sequence>
<accession>A0A1M5UTL6</accession>
<dbReference type="STRING" id="870908.SAMN04488044_2953"/>
<evidence type="ECO:0000313" key="4">
    <source>
        <dbReference type="EMBL" id="SHH66285.1"/>
    </source>
</evidence>
<dbReference type="Pfam" id="PF01263">
    <property type="entry name" value="Aldose_epim"/>
    <property type="match status" value="1"/>
</dbReference>
<dbReference type="OrthoDB" id="9779408at2"/>
<dbReference type="RefSeq" id="WP_072793801.1">
    <property type="nucleotide sequence ID" value="NZ_FQWM01000007.1"/>
</dbReference>
<keyword evidence="2" id="KW-0413">Isomerase</keyword>
<organism evidence="4 5">
    <name type="scientific">Cognatishimia maritima</name>
    <dbReference type="NCBI Taxonomy" id="870908"/>
    <lineage>
        <taxon>Bacteria</taxon>
        <taxon>Pseudomonadati</taxon>
        <taxon>Pseudomonadota</taxon>
        <taxon>Alphaproteobacteria</taxon>
        <taxon>Rhodobacterales</taxon>
        <taxon>Paracoccaceae</taxon>
        <taxon>Cognatishimia</taxon>
    </lineage>
</organism>
<protein>
    <submittedName>
        <fullName evidence="4">Aldose 1-epimerase</fullName>
    </submittedName>
</protein>
<dbReference type="InterPro" id="IPR014718">
    <property type="entry name" value="GH-type_carb-bd"/>
</dbReference>
<dbReference type="GO" id="GO:0030246">
    <property type="term" value="F:carbohydrate binding"/>
    <property type="evidence" value="ECO:0007669"/>
    <property type="project" value="InterPro"/>
</dbReference>
<dbReference type="InterPro" id="IPR011013">
    <property type="entry name" value="Gal_mutarotase_sf_dom"/>
</dbReference>
<reference evidence="5" key="1">
    <citation type="submission" date="2016-11" db="EMBL/GenBank/DDBJ databases">
        <authorList>
            <person name="Varghese N."/>
            <person name="Submissions S."/>
        </authorList>
    </citation>
    <scope>NUCLEOTIDE SEQUENCE [LARGE SCALE GENOMIC DNA]</scope>
    <source>
        <strain evidence="5">DSM 28223</strain>
    </source>
</reference>
<evidence type="ECO:0000256" key="3">
    <source>
        <dbReference type="ARBA" id="ARBA00023277"/>
    </source>
</evidence>
<dbReference type="GO" id="GO:0006006">
    <property type="term" value="P:glucose metabolic process"/>
    <property type="evidence" value="ECO:0007669"/>
    <property type="project" value="TreeGrafter"/>
</dbReference>
<dbReference type="PANTHER" id="PTHR10091">
    <property type="entry name" value="ALDOSE-1-EPIMERASE"/>
    <property type="match status" value="1"/>
</dbReference>
<dbReference type="Proteomes" id="UP000184211">
    <property type="component" value="Unassembled WGS sequence"/>
</dbReference>
<dbReference type="Gene3D" id="2.70.98.10">
    <property type="match status" value="1"/>
</dbReference>
<dbReference type="PANTHER" id="PTHR10091:SF0">
    <property type="entry name" value="GALACTOSE MUTAROTASE"/>
    <property type="match status" value="1"/>
</dbReference>
<dbReference type="EMBL" id="FQWM01000007">
    <property type="protein sequence ID" value="SHH66285.1"/>
    <property type="molecule type" value="Genomic_DNA"/>
</dbReference>
<dbReference type="GO" id="GO:0004034">
    <property type="term" value="F:aldose 1-epimerase activity"/>
    <property type="evidence" value="ECO:0007669"/>
    <property type="project" value="TreeGrafter"/>
</dbReference>
<keyword evidence="5" id="KW-1185">Reference proteome</keyword>
<keyword evidence="3" id="KW-0119">Carbohydrate metabolism</keyword>
<dbReference type="AlphaFoldDB" id="A0A1M5UTL6"/>
<evidence type="ECO:0000313" key="5">
    <source>
        <dbReference type="Proteomes" id="UP000184211"/>
    </source>
</evidence>
<comment type="similarity">
    <text evidence="1">Belongs to the aldose epimerase family.</text>
</comment>
<dbReference type="CDD" id="cd09019">
    <property type="entry name" value="galactose_mutarotase_like"/>
    <property type="match status" value="1"/>
</dbReference>
<dbReference type="GO" id="GO:0033499">
    <property type="term" value="P:galactose catabolic process via UDP-galactose, Leloir pathway"/>
    <property type="evidence" value="ECO:0007669"/>
    <property type="project" value="TreeGrafter"/>
</dbReference>
<evidence type="ECO:0000256" key="1">
    <source>
        <dbReference type="ARBA" id="ARBA00006206"/>
    </source>
</evidence>
<dbReference type="InterPro" id="IPR008183">
    <property type="entry name" value="Aldose_1/G6P_1-epimerase"/>
</dbReference>